<proteinExistence type="predicted"/>
<sequence length="117" mass="12454">MKLARLSFWLILTTGAVHFVLTGARIGAGRSDLMDMGRLLVEMALCGGLLLSLYRTPQKRGICAMTLTLAAALYLYAISGGFLWSNIGQLLIGVLACVAALDALIGSRRASQQKVPS</sequence>
<feature type="transmembrane region" description="Helical" evidence="1">
    <location>
        <begin position="38"/>
        <end position="54"/>
    </location>
</feature>
<dbReference type="AlphaFoldDB" id="A0A1X6Z303"/>
<gene>
    <name evidence="2" type="ORF">PSM7751_01760</name>
</gene>
<organism evidence="2 3">
    <name type="scientific">Pseudooceanicola marinus</name>
    <dbReference type="NCBI Taxonomy" id="396013"/>
    <lineage>
        <taxon>Bacteria</taxon>
        <taxon>Pseudomonadati</taxon>
        <taxon>Pseudomonadota</taxon>
        <taxon>Alphaproteobacteria</taxon>
        <taxon>Rhodobacterales</taxon>
        <taxon>Paracoccaceae</taxon>
        <taxon>Pseudooceanicola</taxon>
    </lineage>
</organism>
<dbReference type="RefSeq" id="WP_085887627.1">
    <property type="nucleotide sequence ID" value="NZ_FWFN01000003.1"/>
</dbReference>
<feature type="transmembrane region" description="Helical" evidence="1">
    <location>
        <begin position="90"/>
        <end position="107"/>
    </location>
</feature>
<dbReference type="EMBL" id="FWFN01000003">
    <property type="protein sequence ID" value="SLN39040.1"/>
    <property type="molecule type" value="Genomic_DNA"/>
</dbReference>
<evidence type="ECO:0000313" key="2">
    <source>
        <dbReference type="EMBL" id="SLN39040.1"/>
    </source>
</evidence>
<protein>
    <submittedName>
        <fullName evidence="2">Uncharacterized protein</fullName>
    </submittedName>
</protein>
<evidence type="ECO:0000256" key="1">
    <source>
        <dbReference type="SAM" id="Phobius"/>
    </source>
</evidence>
<keyword evidence="1" id="KW-1133">Transmembrane helix</keyword>
<accession>A0A1X6Z303</accession>
<feature type="transmembrane region" description="Helical" evidence="1">
    <location>
        <begin position="61"/>
        <end position="84"/>
    </location>
</feature>
<name>A0A1X6Z303_9RHOB</name>
<keyword evidence="3" id="KW-1185">Reference proteome</keyword>
<keyword evidence="1" id="KW-0472">Membrane</keyword>
<keyword evidence="1" id="KW-0812">Transmembrane</keyword>
<evidence type="ECO:0000313" key="3">
    <source>
        <dbReference type="Proteomes" id="UP000193963"/>
    </source>
</evidence>
<dbReference type="Proteomes" id="UP000193963">
    <property type="component" value="Unassembled WGS sequence"/>
</dbReference>
<reference evidence="2 3" key="1">
    <citation type="submission" date="2017-03" db="EMBL/GenBank/DDBJ databases">
        <authorList>
            <person name="Afonso C.L."/>
            <person name="Miller P.J."/>
            <person name="Scott M.A."/>
            <person name="Spackman E."/>
            <person name="Goraichik I."/>
            <person name="Dimitrov K.M."/>
            <person name="Suarez D.L."/>
            <person name="Swayne D.E."/>
        </authorList>
    </citation>
    <scope>NUCLEOTIDE SEQUENCE [LARGE SCALE GENOMIC DNA]</scope>
    <source>
        <strain evidence="2 3">CECT 7751</strain>
    </source>
</reference>